<protein>
    <submittedName>
        <fullName evidence="2">Uncharacterized protein</fullName>
    </submittedName>
</protein>
<evidence type="ECO:0000313" key="3">
    <source>
        <dbReference type="Proteomes" id="UP000824120"/>
    </source>
</evidence>
<dbReference type="EMBL" id="JACXVP010000003">
    <property type="protein sequence ID" value="KAG5615666.1"/>
    <property type="molecule type" value="Genomic_DNA"/>
</dbReference>
<evidence type="ECO:0000313" key="2">
    <source>
        <dbReference type="EMBL" id="KAG5615666.1"/>
    </source>
</evidence>
<dbReference type="Proteomes" id="UP000824120">
    <property type="component" value="Chromosome 3"/>
</dbReference>
<feature type="compositionally biased region" description="Pro residues" evidence="1">
    <location>
        <begin position="10"/>
        <end position="25"/>
    </location>
</feature>
<feature type="region of interest" description="Disordered" evidence="1">
    <location>
        <begin position="1"/>
        <end position="36"/>
    </location>
</feature>
<evidence type="ECO:0000256" key="1">
    <source>
        <dbReference type="SAM" id="MobiDB-lite"/>
    </source>
</evidence>
<comment type="caution">
    <text evidence="2">The sequence shown here is derived from an EMBL/GenBank/DDBJ whole genome shotgun (WGS) entry which is preliminary data.</text>
</comment>
<name>A0A9J5ZUJ7_SOLCO</name>
<dbReference type="AlphaFoldDB" id="A0A9J5ZUJ7"/>
<organism evidence="2 3">
    <name type="scientific">Solanum commersonii</name>
    <name type="common">Commerson's wild potato</name>
    <name type="synonym">Commerson's nightshade</name>
    <dbReference type="NCBI Taxonomy" id="4109"/>
    <lineage>
        <taxon>Eukaryota</taxon>
        <taxon>Viridiplantae</taxon>
        <taxon>Streptophyta</taxon>
        <taxon>Embryophyta</taxon>
        <taxon>Tracheophyta</taxon>
        <taxon>Spermatophyta</taxon>
        <taxon>Magnoliopsida</taxon>
        <taxon>eudicotyledons</taxon>
        <taxon>Gunneridae</taxon>
        <taxon>Pentapetalae</taxon>
        <taxon>asterids</taxon>
        <taxon>lamiids</taxon>
        <taxon>Solanales</taxon>
        <taxon>Solanaceae</taxon>
        <taxon>Solanoideae</taxon>
        <taxon>Solaneae</taxon>
        <taxon>Solanum</taxon>
    </lineage>
</organism>
<proteinExistence type="predicted"/>
<sequence>MTNSHAKNIPPSPHPPTQSPPPSSPAPSAHRVREKATPTAVIKILVVYGSSASIHSVNAPPRKRGSMLNVREGTFEVQSKRPNIDTFNC</sequence>
<gene>
    <name evidence="2" type="ORF">H5410_015490</name>
</gene>
<reference evidence="2 3" key="1">
    <citation type="submission" date="2020-09" db="EMBL/GenBank/DDBJ databases">
        <title>De no assembly of potato wild relative species, Solanum commersonii.</title>
        <authorList>
            <person name="Cho K."/>
        </authorList>
    </citation>
    <scope>NUCLEOTIDE SEQUENCE [LARGE SCALE GENOMIC DNA]</scope>
    <source>
        <strain evidence="2">LZ3.2</strain>
        <tissue evidence="2">Leaf</tissue>
    </source>
</reference>
<accession>A0A9J5ZUJ7</accession>
<keyword evidence="3" id="KW-1185">Reference proteome</keyword>